<comment type="caution">
    <text evidence="5">The sequence shown here is derived from an EMBL/GenBank/DDBJ whole genome shotgun (WGS) entry which is preliminary data.</text>
</comment>
<dbReference type="Pfam" id="PF07690">
    <property type="entry name" value="MFS_1"/>
    <property type="match status" value="1"/>
</dbReference>
<comment type="similarity">
    <text evidence="2">Belongs to the major facilitator superfamily. Monocarboxylate porter (TC 2.A.1.13) family.</text>
</comment>
<dbReference type="InterPro" id="IPR011701">
    <property type="entry name" value="MFS"/>
</dbReference>
<keyword evidence="3" id="KW-0472">Membrane</keyword>
<feature type="domain" description="Major facilitator superfamily (MFS) profile" evidence="4">
    <location>
        <begin position="66"/>
        <end position="460"/>
    </location>
</feature>
<dbReference type="PANTHER" id="PTHR11360">
    <property type="entry name" value="MONOCARBOXYLATE TRANSPORTER"/>
    <property type="match status" value="1"/>
</dbReference>
<dbReference type="PROSITE" id="PS50850">
    <property type="entry name" value="MFS"/>
    <property type="match status" value="1"/>
</dbReference>
<dbReference type="Proteomes" id="UP000694255">
    <property type="component" value="Unassembled WGS sequence"/>
</dbReference>
<dbReference type="GO" id="GO:0022857">
    <property type="term" value="F:transmembrane transporter activity"/>
    <property type="evidence" value="ECO:0007669"/>
    <property type="project" value="InterPro"/>
</dbReference>
<feature type="transmembrane region" description="Helical" evidence="3">
    <location>
        <begin position="168"/>
        <end position="190"/>
    </location>
</feature>
<feature type="transmembrane region" description="Helical" evidence="3">
    <location>
        <begin position="401"/>
        <end position="421"/>
    </location>
</feature>
<reference evidence="5 6" key="1">
    <citation type="journal article" date="2021" name="DNA Res.">
        <title>Genome analysis of Candida subhashii reveals its hybrid nature and dual mitochondrial genome conformations.</title>
        <authorList>
            <person name="Mixao V."/>
            <person name="Hegedusova E."/>
            <person name="Saus E."/>
            <person name="Pryszcz L.P."/>
            <person name="Cillingova A."/>
            <person name="Nosek J."/>
            <person name="Gabaldon T."/>
        </authorList>
    </citation>
    <scope>NUCLEOTIDE SEQUENCE [LARGE SCALE GENOMIC DNA]</scope>
    <source>
        <strain evidence="5 6">CBS 10753</strain>
    </source>
</reference>
<dbReference type="OrthoDB" id="410267at2759"/>
<feature type="transmembrane region" description="Helical" evidence="3">
    <location>
        <begin position="197"/>
        <end position="221"/>
    </location>
</feature>
<evidence type="ECO:0000256" key="1">
    <source>
        <dbReference type="ARBA" id="ARBA00004141"/>
    </source>
</evidence>
<keyword evidence="6" id="KW-1185">Reference proteome</keyword>
<comment type="subcellular location">
    <subcellularLocation>
        <location evidence="1">Membrane</location>
        <topology evidence="1">Multi-pass membrane protein</topology>
    </subcellularLocation>
</comment>
<feature type="transmembrane region" description="Helical" evidence="3">
    <location>
        <begin position="338"/>
        <end position="356"/>
    </location>
</feature>
<dbReference type="RefSeq" id="XP_049262713.1">
    <property type="nucleotide sequence ID" value="XM_049407925.1"/>
</dbReference>
<dbReference type="GO" id="GO:0016020">
    <property type="term" value="C:membrane"/>
    <property type="evidence" value="ECO:0007669"/>
    <property type="project" value="UniProtKB-SubCell"/>
</dbReference>
<evidence type="ECO:0000259" key="4">
    <source>
        <dbReference type="PROSITE" id="PS50850"/>
    </source>
</evidence>
<evidence type="ECO:0000313" key="6">
    <source>
        <dbReference type="Proteomes" id="UP000694255"/>
    </source>
</evidence>
<feature type="transmembrane region" description="Helical" evidence="3">
    <location>
        <begin position="66"/>
        <end position="88"/>
    </location>
</feature>
<keyword evidence="3" id="KW-1133">Transmembrane helix</keyword>
<dbReference type="InterPro" id="IPR020846">
    <property type="entry name" value="MFS_dom"/>
</dbReference>
<feature type="transmembrane region" description="Helical" evidence="3">
    <location>
        <begin position="140"/>
        <end position="162"/>
    </location>
</feature>
<evidence type="ECO:0000313" key="5">
    <source>
        <dbReference type="EMBL" id="KAG7662480.1"/>
    </source>
</evidence>
<feature type="transmembrane region" description="Helical" evidence="3">
    <location>
        <begin position="227"/>
        <end position="248"/>
    </location>
</feature>
<name>A0A8J5UVU2_9ASCO</name>
<feature type="transmembrane region" description="Helical" evidence="3">
    <location>
        <begin position="433"/>
        <end position="455"/>
    </location>
</feature>
<protein>
    <recommendedName>
        <fullName evidence="4">Major facilitator superfamily (MFS) profile domain-containing protein</fullName>
    </recommendedName>
</protein>
<dbReference type="EMBL" id="JAGSYN010000178">
    <property type="protein sequence ID" value="KAG7662480.1"/>
    <property type="molecule type" value="Genomic_DNA"/>
</dbReference>
<accession>A0A8J5UVU2</accession>
<evidence type="ECO:0000256" key="2">
    <source>
        <dbReference type="ARBA" id="ARBA00006727"/>
    </source>
</evidence>
<feature type="transmembrane region" description="Helical" evidence="3">
    <location>
        <begin position="108"/>
        <end position="128"/>
    </location>
</feature>
<dbReference type="InterPro" id="IPR050327">
    <property type="entry name" value="Proton-linked_MCT"/>
</dbReference>
<dbReference type="AlphaFoldDB" id="A0A8J5UVU2"/>
<organism evidence="5 6">
    <name type="scientific">[Candida] subhashii</name>
    <dbReference type="NCBI Taxonomy" id="561895"/>
    <lineage>
        <taxon>Eukaryota</taxon>
        <taxon>Fungi</taxon>
        <taxon>Dikarya</taxon>
        <taxon>Ascomycota</taxon>
        <taxon>Saccharomycotina</taxon>
        <taxon>Pichiomycetes</taxon>
        <taxon>Debaryomycetaceae</taxon>
        <taxon>Spathaspora</taxon>
    </lineage>
</organism>
<keyword evidence="3" id="KW-0812">Transmembrane</keyword>
<dbReference type="GeneID" id="73470811"/>
<proteinExistence type="inferred from homology"/>
<feature type="transmembrane region" description="Helical" evidence="3">
    <location>
        <begin position="273"/>
        <end position="294"/>
    </location>
</feature>
<feature type="transmembrane region" description="Helical" evidence="3">
    <location>
        <begin position="362"/>
        <end position="389"/>
    </location>
</feature>
<evidence type="ECO:0000256" key="3">
    <source>
        <dbReference type="SAM" id="Phobius"/>
    </source>
</evidence>
<dbReference type="PANTHER" id="PTHR11360:SF284">
    <property type="entry name" value="EG:103B4.3 PROTEIN-RELATED"/>
    <property type="match status" value="1"/>
</dbReference>
<gene>
    <name evidence="5" type="ORF">J8A68_004011</name>
</gene>
<sequence>MNTETYTTVKPPTKALTVTSSKDVTIEEQLENPFEEMTILEQSPTPPSSSSSSTFNIIQTVSSNKYGISAILAGFLCNFMVFGIGFSYGVFQEFYGSPEGPLHDYSDAQIALVGTVSTALTYICGIFNKTLMFYLSPRNVMLIGCVLTSIGITMTGFCHAYYQFILCSILQGVGGGILYLPPVVCGPVYFDKHRSLASGVLFSGTGMGAFTLANLSTYLIGKVGWNWATRILGLMNLVVTCIASFMVYEPKLANFKSKNAALIKLSQLKSTKIVLQLAGSLLQSAGYLMPLIFMSKYAVSLGYSSSQGALFIGLSNLINAVSKVFTGMIADVIGRMNTLIICSIISAIVIFALWLPAVKDTFISLVVLYGIFSGAIISLLPPCLIEIFGIAQYTQLSGMMYFVRGIGVVIGSPIGALLIKGKGSNPRDYMNAAVYNGVLLTGSTLCLGYLWVLAFNDKKPKVWKL</sequence>